<keyword evidence="6" id="KW-0539">Nucleus</keyword>
<feature type="domain" description="Matrin-type" evidence="8">
    <location>
        <begin position="303"/>
        <end position="338"/>
    </location>
</feature>
<accession>A0A1E5R097</accession>
<sequence>MNDIEQERLNCEKLDTIALNITRRFERNPAVFYRNQAEYYKTGFPTTLASSFDNSELARKNSLLKVEKPLRSKKQILAQQHEINRFCKIFKDTKLHMQEGKGFTRDLVQVAKGELGNQDELDFLRFDSIVNNIIDEHESRTGNSEKTHFIKSTKADSLDDEFSMFPHQLQILSKAAQDININSFFQREEKYGEFLNLIKYHTLWLSVIKSADLSYLEFLRITIGNFKKQDYAYILSNKKWRDTPQYHYFLLQLNNYLVHFIQKTFPLFPYEKFEEHRIVARFDNFLQTGLNIDSQEHKSENNIYCLVCDEFLHTEASPNNASQKSHGQTKKHIQNLKKRENVCFQELKLHMLCSGLLSEIIDNTESFTEMKLSYTNKERLLELDKLSQLYEEDLYTQKEFELDQQLKSGNPRSRAEKDVSTNRKSTEYGHVDPKGSVSKEDQSTAEIPKWLRKLKKLDVEYQCEICGNVTYKGYKLFQKHFFESKHVLGLKCLGYSGNPSQFKGIVKVSDMKALQYKLLQTASLVDRTDATQGANTSKDATKSELESNQWFVEVEDSQGNVVKKKK</sequence>
<dbReference type="AlphaFoldDB" id="A0A1E5R097"/>
<evidence type="ECO:0000256" key="3">
    <source>
        <dbReference type="ARBA" id="ARBA00022723"/>
    </source>
</evidence>
<feature type="compositionally biased region" description="Basic and acidic residues" evidence="7">
    <location>
        <begin position="413"/>
        <end position="442"/>
    </location>
</feature>
<dbReference type="GO" id="GO:0005681">
    <property type="term" value="C:spliceosomal complex"/>
    <property type="evidence" value="ECO:0007669"/>
    <property type="project" value="InterPro"/>
</dbReference>
<gene>
    <name evidence="9" type="ORF">AWRI3579_g4481</name>
</gene>
<comment type="subcellular location">
    <subcellularLocation>
        <location evidence="1">Nucleus</location>
    </subcellularLocation>
</comment>
<keyword evidence="4" id="KW-0863">Zinc-finger</keyword>
<dbReference type="Pfam" id="PF16958">
    <property type="entry name" value="PRP9_N"/>
    <property type="match status" value="1"/>
</dbReference>
<dbReference type="Pfam" id="PF11931">
    <property type="entry name" value="SF3a60_Prp9_C"/>
    <property type="match status" value="1"/>
</dbReference>
<evidence type="ECO:0000256" key="2">
    <source>
        <dbReference type="ARBA" id="ARBA00008776"/>
    </source>
</evidence>
<dbReference type="InterPro" id="IPR031774">
    <property type="entry name" value="SF3A3_dom"/>
</dbReference>
<proteinExistence type="inferred from homology"/>
<evidence type="ECO:0000256" key="4">
    <source>
        <dbReference type="ARBA" id="ARBA00022771"/>
    </source>
</evidence>
<dbReference type="PROSITE" id="PS50171">
    <property type="entry name" value="ZF_MATRIN"/>
    <property type="match status" value="1"/>
</dbReference>
<dbReference type="GO" id="GO:0000398">
    <property type="term" value="P:mRNA splicing, via spliceosome"/>
    <property type="evidence" value="ECO:0007669"/>
    <property type="project" value="InterPro"/>
</dbReference>
<dbReference type="OrthoDB" id="2160351at2759"/>
<dbReference type="GO" id="GO:0008270">
    <property type="term" value="F:zinc ion binding"/>
    <property type="evidence" value="ECO:0007669"/>
    <property type="project" value="UniProtKB-KW"/>
</dbReference>
<dbReference type="InParanoid" id="A0A1E5R097"/>
<reference evidence="10" key="1">
    <citation type="journal article" date="2016" name="Genome Announc.">
        <title>Genome sequences of three species of Hanseniaspora isolated from spontaneous wine fermentations.</title>
        <authorList>
            <person name="Sternes P.R."/>
            <person name="Lee D."/>
            <person name="Kutyna D.R."/>
            <person name="Borneman A.R."/>
        </authorList>
    </citation>
    <scope>NUCLEOTIDE SEQUENCE [LARGE SCALE GENOMIC DNA]</scope>
    <source>
        <strain evidence="10">AWRI3579</strain>
    </source>
</reference>
<keyword evidence="3" id="KW-0479">Metal-binding</keyword>
<evidence type="ECO:0000256" key="5">
    <source>
        <dbReference type="ARBA" id="ARBA00022833"/>
    </source>
</evidence>
<dbReference type="FunCoup" id="A0A1E5R097">
    <property type="interactions" value="1270"/>
</dbReference>
<keyword evidence="10" id="KW-1185">Reference proteome</keyword>
<evidence type="ECO:0000256" key="7">
    <source>
        <dbReference type="SAM" id="MobiDB-lite"/>
    </source>
</evidence>
<evidence type="ECO:0000313" key="9">
    <source>
        <dbReference type="EMBL" id="OEJ80320.1"/>
    </source>
</evidence>
<protein>
    <submittedName>
        <fullName evidence="9">Pre-mRNA-splicing factor PRP9</fullName>
    </submittedName>
</protein>
<comment type="caution">
    <text evidence="9">The sequence shown here is derived from an EMBL/GenBank/DDBJ whole genome shotgun (WGS) entry which is preliminary data.</text>
</comment>
<comment type="similarity">
    <text evidence="2">Belongs to the SF3A3 family.</text>
</comment>
<dbReference type="InterPro" id="IPR031590">
    <property type="entry name" value="PRP9_N"/>
</dbReference>
<dbReference type="STRING" id="56408.A0A1E5R097"/>
<dbReference type="InterPro" id="IPR024598">
    <property type="entry name" value="SF3a60/Prp9_C"/>
</dbReference>
<feature type="region of interest" description="Disordered" evidence="7">
    <location>
        <begin position="405"/>
        <end position="442"/>
    </location>
</feature>
<dbReference type="Pfam" id="PF16837">
    <property type="entry name" value="SF3A3"/>
    <property type="match status" value="1"/>
</dbReference>
<dbReference type="Proteomes" id="UP000095728">
    <property type="component" value="Unassembled WGS sequence"/>
</dbReference>
<organism evidence="9 10">
    <name type="scientific">Hanseniaspora osmophila</name>
    <dbReference type="NCBI Taxonomy" id="56408"/>
    <lineage>
        <taxon>Eukaryota</taxon>
        <taxon>Fungi</taxon>
        <taxon>Dikarya</taxon>
        <taxon>Ascomycota</taxon>
        <taxon>Saccharomycotina</taxon>
        <taxon>Saccharomycetes</taxon>
        <taxon>Saccharomycodales</taxon>
        <taxon>Saccharomycodaceae</taxon>
        <taxon>Hanseniaspora</taxon>
    </lineage>
</organism>
<evidence type="ECO:0000259" key="8">
    <source>
        <dbReference type="PROSITE" id="PS50171"/>
    </source>
</evidence>
<keyword evidence="5" id="KW-0862">Zinc</keyword>
<evidence type="ECO:0000256" key="6">
    <source>
        <dbReference type="ARBA" id="ARBA00023242"/>
    </source>
</evidence>
<evidence type="ECO:0000256" key="1">
    <source>
        <dbReference type="ARBA" id="ARBA00004123"/>
    </source>
</evidence>
<name>A0A1E5R097_9ASCO</name>
<dbReference type="GO" id="GO:0003723">
    <property type="term" value="F:RNA binding"/>
    <property type="evidence" value="ECO:0007669"/>
    <property type="project" value="InterPro"/>
</dbReference>
<evidence type="ECO:0000313" key="10">
    <source>
        <dbReference type="Proteomes" id="UP000095728"/>
    </source>
</evidence>
<dbReference type="EMBL" id="LPNM01000012">
    <property type="protein sequence ID" value="OEJ80320.1"/>
    <property type="molecule type" value="Genomic_DNA"/>
</dbReference>
<dbReference type="InterPro" id="IPR000690">
    <property type="entry name" value="Matrin/U1-C_Znf_C2H2"/>
</dbReference>